<dbReference type="Pfam" id="PF04531">
    <property type="entry name" value="Phage_holin_1"/>
    <property type="match status" value="1"/>
</dbReference>
<feature type="transmembrane region" description="Helical" evidence="2">
    <location>
        <begin position="47"/>
        <end position="64"/>
    </location>
</feature>
<sequence length="95" mass="10748">MKKINWKLRLANRYFWLSAIPALALVLQAVASLFGFEYDFSDTVNKLIVVVNAVFAFLVVLGLVNDPTTKGVSDSEQALTYEKPKEENNNGQYYQ</sequence>
<keyword evidence="2" id="KW-1133">Transmembrane helix</keyword>
<accession>A0A7V7GKT3</accession>
<evidence type="ECO:0000313" key="4">
    <source>
        <dbReference type="Proteomes" id="UP000448762"/>
    </source>
</evidence>
<comment type="caution">
    <text evidence="3">The sequence shown here is derived from an EMBL/GenBank/DDBJ whole genome shotgun (WGS) entry which is preliminary data.</text>
</comment>
<organism evidence="3 4">
    <name type="scientific">Enterococcus faecium</name>
    <name type="common">Streptococcus faecium</name>
    <dbReference type="NCBI Taxonomy" id="1352"/>
    <lineage>
        <taxon>Bacteria</taxon>
        <taxon>Bacillati</taxon>
        <taxon>Bacillota</taxon>
        <taxon>Bacilli</taxon>
        <taxon>Lactobacillales</taxon>
        <taxon>Enterococcaceae</taxon>
        <taxon>Enterococcus</taxon>
    </lineage>
</organism>
<evidence type="ECO:0000313" key="3">
    <source>
        <dbReference type="EMBL" id="KAA0689039.1"/>
    </source>
</evidence>
<keyword evidence="2" id="KW-0812">Transmembrane</keyword>
<dbReference type="RefSeq" id="WP_149558364.1">
    <property type="nucleotide sequence ID" value="NZ_JADBBV010000011.1"/>
</dbReference>
<proteinExistence type="predicted"/>
<dbReference type="EMBL" id="QOVC01000010">
    <property type="protein sequence ID" value="KAA0689039.1"/>
    <property type="molecule type" value="Genomic_DNA"/>
</dbReference>
<keyword evidence="2" id="KW-0472">Membrane</keyword>
<evidence type="ECO:0000256" key="1">
    <source>
        <dbReference type="SAM" id="MobiDB-lite"/>
    </source>
</evidence>
<protein>
    <submittedName>
        <fullName evidence="3">Phage holin</fullName>
    </submittedName>
</protein>
<evidence type="ECO:0000256" key="2">
    <source>
        <dbReference type="SAM" id="Phobius"/>
    </source>
</evidence>
<gene>
    <name evidence="3" type="ORF">DTX73_12235</name>
</gene>
<dbReference type="Proteomes" id="UP000448762">
    <property type="component" value="Unassembled WGS sequence"/>
</dbReference>
<dbReference type="AlphaFoldDB" id="A0A7V7GKT3"/>
<name>A0A7V7GKT3_ENTFC</name>
<dbReference type="NCBIfam" id="TIGR01598">
    <property type="entry name" value="holin_phiLC3"/>
    <property type="match status" value="1"/>
</dbReference>
<feature type="region of interest" description="Disordered" evidence="1">
    <location>
        <begin position="67"/>
        <end position="95"/>
    </location>
</feature>
<dbReference type="InterPro" id="IPR006485">
    <property type="entry name" value="Phage-like_holin"/>
</dbReference>
<feature type="compositionally biased region" description="Polar residues" evidence="1">
    <location>
        <begin position="67"/>
        <end position="78"/>
    </location>
</feature>
<reference evidence="3 4" key="1">
    <citation type="submission" date="2018-07" db="EMBL/GenBank/DDBJ databases">
        <title>High quality draft genome sequencing of Enterococcus faecium exhibiting probiotic potential isolated from mucus of freshwater fish.</title>
        <authorList>
            <person name="El-Jeni R."/>
            <person name="Ghedira K."/>
            <person name="Abdelhak S."/>
            <person name="El-Bour M."/>
            <person name="Bouhaouala-Zahar B."/>
        </authorList>
    </citation>
    <scope>NUCLEOTIDE SEQUENCE [LARGE SCALE GENOMIC DNA]</scope>
    <source>
        <strain evidence="3 4">R.A73</strain>
    </source>
</reference>